<protein>
    <submittedName>
        <fullName evidence="2">Putative secreted protein</fullName>
    </submittedName>
</protein>
<reference evidence="2" key="1">
    <citation type="submission" date="2018-01" db="EMBL/GenBank/DDBJ databases">
        <title>An insight into the sialome of Amazonian anophelines.</title>
        <authorList>
            <person name="Ribeiro J.M."/>
            <person name="Scarpassa V."/>
            <person name="Calvo E."/>
        </authorList>
    </citation>
    <scope>NUCLEOTIDE SEQUENCE</scope>
    <source>
        <tissue evidence="2">Salivary glands</tissue>
    </source>
</reference>
<accession>A0A2M4CBC5</accession>
<sequence length="81" mass="9047">MVLTLIMISWAAPSGLHEASLFFALFWPQLDSTRVPQRGTGAVRKHSPSMPIFFLLFATLPRHYCASMRAWGVANISNITL</sequence>
<feature type="chain" id="PRO_5014967035" evidence="1">
    <location>
        <begin position="20"/>
        <end position="81"/>
    </location>
</feature>
<feature type="signal peptide" evidence="1">
    <location>
        <begin position="1"/>
        <end position="19"/>
    </location>
</feature>
<dbReference type="AlphaFoldDB" id="A0A2M4CBC5"/>
<evidence type="ECO:0000256" key="1">
    <source>
        <dbReference type="SAM" id="SignalP"/>
    </source>
</evidence>
<proteinExistence type="predicted"/>
<keyword evidence="1" id="KW-0732">Signal</keyword>
<evidence type="ECO:0000313" key="2">
    <source>
        <dbReference type="EMBL" id="MBW62656.1"/>
    </source>
</evidence>
<name>A0A2M4CBC5_9DIPT</name>
<organism evidence="2">
    <name type="scientific">Anopheles marajoara</name>
    <dbReference type="NCBI Taxonomy" id="58244"/>
    <lineage>
        <taxon>Eukaryota</taxon>
        <taxon>Metazoa</taxon>
        <taxon>Ecdysozoa</taxon>
        <taxon>Arthropoda</taxon>
        <taxon>Hexapoda</taxon>
        <taxon>Insecta</taxon>
        <taxon>Pterygota</taxon>
        <taxon>Neoptera</taxon>
        <taxon>Endopterygota</taxon>
        <taxon>Diptera</taxon>
        <taxon>Nematocera</taxon>
        <taxon>Culicoidea</taxon>
        <taxon>Culicidae</taxon>
        <taxon>Anophelinae</taxon>
        <taxon>Anopheles</taxon>
    </lineage>
</organism>
<dbReference type="EMBL" id="GGFJ01013515">
    <property type="protein sequence ID" value="MBW62656.1"/>
    <property type="molecule type" value="Transcribed_RNA"/>
</dbReference>